<organism evidence="6">
    <name type="scientific">marine metagenome</name>
    <dbReference type="NCBI Taxonomy" id="408172"/>
    <lineage>
        <taxon>unclassified sequences</taxon>
        <taxon>metagenomes</taxon>
        <taxon>ecological metagenomes</taxon>
    </lineage>
</organism>
<dbReference type="Pfam" id="PF00128">
    <property type="entry name" value="Alpha-amylase"/>
    <property type="match status" value="1"/>
</dbReference>
<feature type="region of interest" description="Disordered" evidence="3">
    <location>
        <begin position="142"/>
        <end position="166"/>
    </location>
</feature>
<feature type="domain" description="Glycosyl hydrolase family 13 catalytic" evidence="4">
    <location>
        <begin position="135"/>
        <end position="219"/>
    </location>
</feature>
<protein>
    <recommendedName>
        <fullName evidence="7">Glycosyl hydrolase family 13 catalytic domain-containing protein</fullName>
    </recommendedName>
</protein>
<dbReference type="InterPro" id="IPR015171">
    <property type="entry name" value="Cyc-maltodext_N"/>
</dbReference>
<dbReference type="PANTHER" id="PTHR10357:SF210">
    <property type="entry name" value="MALTODEXTRIN GLUCOSIDASE"/>
    <property type="match status" value="1"/>
</dbReference>
<dbReference type="Gene3D" id="2.60.40.10">
    <property type="entry name" value="Immunoglobulins"/>
    <property type="match status" value="1"/>
</dbReference>
<feature type="non-terminal residue" evidence="6">
    <location>
        <position position="220"/>
    </location>
</feature>
<proteinExistence type="predicted"/>
<name>A0A381R6K8_9ZZZZ</name>
<evidence type="ECO:0000313" key="6">
    <source>
        <dbReference type="EMBL" id="SUZ86399.1"/>
    </source>
</evidence>
<dbReference type="InterPro" id="IPR014756">
    <property type="entry name" value="Ig_E-set"/>
</dbReference>
<evidence type="ECO:0000259" key="4">
    <source>
        <dbReference type="Pfam" id="PF00128"/>
    </source>
</evidence>
<evidence type="ECO:0000256" key="3">
    <source>
        <dbReference type="SAM" id="MobiDB-lite"/>
    </source>
</evidence>
<evidence type="ECO:0000256" key="2">
    <source>
        <dbReference type="ARBA" id="ARBA00023295"/>
    </source>
</evidence>
<dbReference type="InterPro" id="IPR017853">
    <property type="entry name" value="GH"/>
</dbReference>
<reference evidence="6" key="1">
    <citation type="submission" date="2018-05" db="EMBL/GenBank/DDBJ databases">
        <authorList>
            <person name="Lanie J.A."/>
            <person name="Ng W.-L."/>
            <person name="Kazmierczak K.M."/>
            <person name="Andrzejewski T.M."/>
            <person name="Davidsen T.M."/>
            <person name="Wayne K.J."/>
            <person name="Tettelin H."/>
            <person name="Glass J.I."/>
            <person name="Rusch D."/>
            <person name="Podicherti R."/>
            <person name="Tsui H.-C.T."/>
            <person name="Winkler M.E."/>
        </authorList>
    </citation>
    <scope>NUCLEOTIDE SEQUENCE</scope>
</reference>
<dbReference type="InterPro" id="IPR006047">
    <property type="entry name" value="GH13_cat_dom"/>
</dbReference>
<gene>
    <name evidence="6" type="ORF">METZ01_LOCUS39253</name>
</gene>
<evidence type="ECO:0000256" key="1">
    <source>
        <dbReference type="ARBA" id="ARBA00022801"/>
    </source>
</evidence>
<dbReference type="SUPFAM" id="SSF51445">
    <property type="entry name" value="(Trans)glycosidases"/>
    <property type="match status" value="1"/>
</dbReference>
<evidence type="ECO:0008006" key="7">
    <source>
        <dbReference type="Google" id="ProtNLM"/>
    </source>
</evidence>
<dbReference type="InterPro" id="IPR013783">
    <property type="entry name" value="Ig-like_fold"/>
</dbReference>
<dbReference type="SUPFAM" id="SSF81296">
    <property type="entry name" value="E set domains"/>
    <property type="match status" value="1"/>
</dbReference>
<sequence length="220" mass="24869">MKKLNFLICSSIVFLFFSPLRSSNQYGIDHLEPPFWWTGMSNGKLQLLVHGSDISELKPSISYPGISINAIHQVSNPNYLLVDLMIDNDTKAGDFTIGFTKNEQVILNHTYSLLERSPNSAMRQGFTPADVVYLITADRFANGDPDNDSSPNLKEQVNRKNKDGRHGGDIQGIIDHLDYIAEMGFTQIWLNPMLENNHPKYSYHGYSTTDYYNIDARFGG</sequence>
<dbReference type="AlphaFoldDB" id="A0A381R6K8"/>
<feature type="non-terminal residue" evidence="6">
    <location>
        <position position="1"/>
    </location>
</feature>
<feature type="domain" description="Cyclomaltodextrinase N-terminal" evidence="5">
    <location>
        <begin position="31"/>
        <end position="116"/>
    </location>
</feature>
<evidence type="ECO:0000259" key="5">
    <source>
        <dbReference type="Pfam" id="PF09087"/>
    </source>
</evidence>
<feature type="compositionally biased region" description="Basic and acidic residues" evidence="3">
    <location>
        <begin position="156"/>
        <end position="166"/>
    </location>
</feature>
<dbReference type="Pfam" id="PF09087">
    <property type="entry name" value="Cyc-maltodext_N"/>
    <property type="match status" value="1"/>
</dbReference>
<keyword evidence="1" id="KW-0378">Hydrolase</keyword>
<dbReference type="GO" id="GO:0005975">
    <property type="term" value="P:carbohydrate metabolic process"/>
    <property type="evidence" value="ECO:0007669"/>
    <property type="project" value="InterPro"/>
</dbReference>
<dbReference type="Gene3D" id="3.20.20.80">
    <property type="entry name" value="Glycosidases"/>
    <property type="match status" value="1"/>
</dbReference>
<dbReference type="PANTHER" id="PTHR10357">
    <property type="entry name" value="ALPHA-AMYLASE FAMILY MEMBER"/>
    <property type="match status" value="1"/>
</dbReference>
<accession>A0A381R6K8</accession>
<dbReference type="EMBL" id="UINC01001680">
    <property type="protein sequence ID" value="SUZ86399.1"/>
    <property type="molecule type" value="Genomic_DNA"/>
</dbReference>
<dbReference type="GO" id="GO:0016798">
    <property type="term" value="F:hydrolase activity, acting on glycosyl bonds"/>
    <property type="evidence" value="ECO:0007669"/>
    <property type="project" value="UniProtKB-KW"/>
</dbReference>
<keyword evidence="2" id="KW-0326">Glycosidase</keyword>